<evidence type="ECO:0000256" key="3">
    <source>
        <dbReference type="ARBA" id="ARBA00012328"/>
    </source>
</evidence>
<comment type="function">
    <text evidence="10 12">Specifically methylates the N3 position of the uracil ring of uridine 1498 (m3U1498) in 16S rRNA. Acts on the fully assembled 30S ribosomal subunit.</text>
</comment>
<dbReference type="InterPro" id="IPR029028">
    <property type="entry name" value="Alpha/beta_knot_MTases"/>
</dbReference>
<evidence type="ECO:0000256" key="11">
    <source>
        <dbReference type="ARBA" id="ARBA00047944"/>
    </source>
</evidence>
<dbReference type="Gene3D" id="2.40.240.20">
    <property type="entry name" value="Hypothetical PUA domain-like, domain 1"/>
    <property type="match status" value="1"/>
</dbReference>
<organism evidence="15 16">
    <name type="scientific">Seinonella peptonophila</name>
    <dbReference type="NCBI Taxonomy" id="112248"/>
    <lineage>
        <taxon>Bacteria</taxon>
        <taxon>Bacillati</taxon>
        <taxon>Bacillota</taxon>
        <taxon>Bacilli</taxon>
        <taxon>Bacillales</taxon>
        <taxon>Thermoactinomycetaceae</taxon>
        <taxon>Seinonella</taxon>
    </lineage>
</organism>
<dbReference type="SUPFAM" id="SSF88697">
    <property type="entry name" value="PUA domain-like"/>
    <property type="match status" value="1"/>
</dbReference>
<dbReference type="EC" id="2.1.1.193" evidence="3 12"/>
<dbReference type="PANTHER" id="PTHR30027">
    <property type="entry name" value="RIBOSOMAL RNA SMALL SUBUNIT METHYLTRANSFERASE E"/>
    <property type="match status" value="1"/>
</dbReference>
<dbReference type="Proteomes" id="UP000184476">
    <property type="component" value="Unassembled WGS sequence"/>
</dbReference>
<comment type="similarity">
    <text evidence="2 12">Belongs to the RNA methyltransferase RsmE family.</text>
</comment>
<protein>
    <recommendedName>
        <fullName evidence="4 12">Ribosomal RNA small subunit methyltransferase E</fullName>
        <ecNumber evidence="3 12">2.1.1.193</ecNumber>
    </recommendedName>
</protein>
<dbReference type="OrthoDB" id="9815641at2"/>
<evidence type="ECO:0000256" key="10">
    <source>
        <dbReference type="ARBA" id="ARBA00025699"/>
    </source>
</evidence>
<accession>A0A1M4V8J2</accession>
<dbReference type="GO" id="GO:0070042">
    <property type="term" value="F:rRNA (uridine-N3-)-methyltransferase activity"/>
    <property type="evidence" value="ECO:0007669"/>
    <property type="project" value="TreeGrafter"/>
</dbReference>
<name>A0A1M4V8J2_9BACL</name>
<dbReference type="GO" id="GO:0070475">
    <property type="term" value="P:rRNA base methylation"/>
    <property type="evidence" value="ECO:0007669"/>
    <property type="project" value="TreeGrafter"/>
</dbReference>
<dbReference type="InterPro" id="IPR015947">
    <property type="entry name" value="PUA-like_sf"/>
</dbReference>
<reference evidence="15 16" key="1">
    <citation type="submission" date="2016-11" db="EMBL/GenBank/DDBJ databases">
        <authorList>
            <person name="Jaros S."/>
            <person name="Januszkiewicz K."/>
            <person name="Wedrychowicz H."/>
        </authorList>
    </citation>
    <scope>NUCLEOTIDE SEQUENCE [LARGE SCALE GENOMIC DNA]</scope>
    <source>
        <strain evidence="15 16">DSM 44666</strain>
    </source>
</reference>
<feature type="domain" description="Ribosomal RNA small subunit methyltransferase E methyltransferase" evidence="13">
    <location>
        <begin position="75"/>
        <end position="234"/>
    </location>
</feature>
<evidence type="ECO:0000256" key="2">
    <source>
        <dbReference type="ARBA" id="ARBA00005528"/>
    </source>
</evidence>
<dbReference type="GO" id="GO:0005737">
    <property type="term" value="C:cytoplasm"/>
    <property type="evidence" value="ECO:0007669"/>
    <property type="project" value="UniProtKB-SubCell"/>
</dbReference>
<dbReference type="InterPro" id="IPR046887">
    <property type="entry name" value="RsmE_PUA-like"/>
</dbReference>
<dbReference type="Pfam" id="PF20260">
    <property type="entry name" value="PUA_4"/>
    <property type="match status" value="1"/>
</dbReference>
<keyword evidence="16" id="KW-1185">Reference proteome</keyword>
<comment type="subcellular location">
    <subcellularLocation>
        <location evidence="1 12">Cytoplasm</location>
    </subcellularLocation>
</comment>
<evidence type="ECO:0000256" key="8">
    <source>
        <dbReference type="ARBA" id="ARBA00022679"/>
    </source>
</evidence>
<sequence>MQRYFVQPTQIVNSHIVIVGDDVHHIKNVMRFQPGDQIICCDEQGADYLAMIETIQPSQIRLNILNQSPSMGEPHTEVVLWQSIPKGDRWDWILQKSTELGVKRIVPVISERTIVKIDNRKLEKKQSRWQRIVKEAAEQSHRGMIPLVESVYHFNDLLSALSNQPAWIAYEQGGNSFYQSLKAYPKGEIHLIIGPEGGFTRQEIERAKQAGIKPVTLGKRILRTETAAIAAISCAFFMRHDLGGEWNG</sequence>
<dbReference type="InterPro" id="IPR006700">
    <property type="entry name" value="RsmE"/>
</dbReference>
<keyword evidence="5 12" id="KW-0963">Cytoplasm</keyword>
<evidence type="ECO:0000256" key="7">
    <source>
        <dbReference type="ARBA" id="ARBA00022603"/>
    </source>
</evidence>
<proteinExistence type="inferred from homology"/>
<evidence type="ECO:0000259" key="13">
    <source>
        <dbReference type="Pfam" id="PF04452"/>
    </source>
</evidence>
<dbReference type="PANTHER" id="PTHR30027:SF3">
    <property type="entry name" value="16S RRNA (URACIL(1498)-N(3))-METHYLTRANSFERASE"/>
    <property type="match status" value="1"/>
</dbReference>
<evidence type="ECO:0000313" key="15">
    <source>
        <dbReference type="EMBL" id="SHE65193.1"/>
    </source>
</evidence>
<evidence type="ECO:0000256" key="4">
    <source>
        <dbReference type="ARBA" id="ARBA00013673"/>
    </source>
</evidence>
<dbReference type="CDD" id="cd18084">
    <property type="entry name" value="RsmE-like"/>
    <property type="match status" value="1"/>
</dbReference>
<dbReference type="InterPro" id="IPR029026">
    <property type="entry name" value="tRNA_m1G_MTases_N"/>
</dbReference>
<dbReference type="Gene3D" id="3.40.1280.10">
    <property type="match status" value="1"/>
</dbReference>
<dbReference type="RefSeq" id="WP_073153538.1">
    <property type="nucleotide sequence ID" value="NZ_FQVL01000002.1"/>
</dbReference>
<dbReference type="STRING" id="112248.SAMN05444392_102226"/>
<evidence type="ECO:0000313" key="16">
    <source>
        <dbReference type="Proteomes" id="UP000184476"/>
    </source>
</evidence>
<gene>
    <name evidence="15" type="ORF">SAMN05444392_102226</name>
</gene>
<evidence type="ECO:0000256" key="1">
    <source>
        <dbReference type="ARBA" id="ARBA00004496"/>
    </source>
</evidence>
<dbReference type="SUPFAM" id="SSF75217">
    <property type="entry name" value="alpha/beta knot"/>
    <property type="match status" value="1"/>
</dbReference>
<keyword evidence="8 12" id="KW-0808">Transferase</keyword>
<dbReference type="Pfam" id="PF04452">
    <property type="entry name" value="Methyltrans_RNA"/>
    <property type="match status" value="1"/>
</dbReference>
<evidence type="ECO:0000256" key="9">
    <source>
        <dbReference type="ARBA" id="ARBA00022691"/>
    </source>
</evidence>
<dbReference type="PIRSF" id="PIRSF015601">
    <property type="entry name" value="MTase_slr0722"/>
    <property type="match status" value="1"/>
</dbReference>
<dbReference type="NCBIfam" id="NF008692">
    <property type="entry name" value="PRK11713.1-5"/>
    <property type="match status" value="1"/>
</dbReference>
<keyword evidence="9 12" id="KW-0949">S-adenosyl-L-methionine</keyword>
<dbReference type="EMBL" id="FQVL01000002">
    <property type="protein sequence ID" value="SHE65193.1"/>
    <property type="molecule type" value="Genomic_DNA"/>
</dbReference>
<evidence type="ECO:0000256" key="5">
    <source>
        <dbReference type="ARBA" id="ARBA00022490"/>
    </source>
</evidence>
<dbReference type="NCBIfam" id="TIGR00046">
    <property type="entry name" value="RsmE family RNA methyltransferase"/>
    <property type="match status" value="1"/>
</dbReference>
<dbReference type="InterPro" id="IPR046886">
    <property type="entry name" value="RsmE_MTase_dom"/>
</dbReference>
<evidence type="ECO:0000259" key="14">
    <source>
        <dbReference type="Pfam" id="PF20260"/>
    </source>
</evidence>
<evidence type="ECO:0000256" key="12">
    <source>
        <dbReference type="PIRNR" id="PIRNR015601"/>
    </source>
</evidence>
<comment type="catalytic activity">
    <reaction evidence="11 12">
        <text>uridine(1498) in 16S rRNA + S-adenosyl-L-methionine = N(3)-methyluridine(1498) in 16S rRNA + S-adenosyl-L-homocysteine + H(+)</text>
        <dbReference type="Rhea" id="RHEA:42920"/>
        <dbReference type="Rhea" id="RHEA-COMP:10283"/>
        <dbReference type="Rhea" id="RHEA-COMP:10284"/>
        <dbReference type="ChEBI" id="CHEBI:15378"/>
        <dbReference type="ChEBI" id="CHEBI:57856"/>
        <dbReference type="ChEBI" id="CHEBI:59789"/>
        <dbReference type="ChEBI" id="CHEBI:65315"/>
        <dbReference type="ChEBI" id="CHEBI:74502"/>
        <dbReference type="EC" id="2.1.1.193"/>
    </reaction>
</comment>
<dbReference type="AlphaFoldDB" id="A0A1M4V8J2"/>
<keyword evidence="6 12" id="KW-0698">rRNA processing</keyword>
<evidence type="ECO:0000256" key="6">
    <source>
        <dbReference type="ARBA" id="ARBA00022552"/>
    </source>
</evidence>
<feature type="domain" description="Ribosomal RNA small subunit methyltransferase E PUA-like" evidence="14">
    <location>
        <begin position="20"/>
        <end position="64"/>
    </location>
</feature>
<keyword evidence="7 12" id="KW-0489">Methyltransferase</keyword>